<organism evidence="2">
    <name type="scientific">Hexamita inflata</name>
    <dbReference type="NCBI Taxonomy" id="28002"/>
    <lineage>
        <taxon>Eukaryota</taxon>
        <taxon>Metamonada</taxon>
        <taxon>Diplomonadida</taxon>
        <taxon>Hexamitidae</taxon>
        <taxon>Hexamitinae</taxon>
        <taxon>Hexamita</taxon>
    </lineage>
</organism>
<accession>A0AA86THD2</accession>
<sequence length="148" mass="17397">MCQYNTDWYYYQYEKSQCESECSITCRFDDTYQEYCCPLAFSTRHNSSGPWWIAIIFVVVFILAFSLSCWQMQMRRKRMLMMMNAQQRMVMGNGVVAVPGAIQPAVIYQQPMQQPQQMMPQMQMMPQNYPSNMPPMSQNSQISMPAVM</sequence>
<protein>
    <submittedName>
        <fullName evidence="3">Hypothetical_protein</fullName>
    </submittedName>
</protein>
<evidence type="ECO:0000313" key="2">
    <source>
        <dbReference type="EMBL" id="CAI9916227.1"/>
    </source>
</evidence>
<reference evidence="2" key="1">
    <citation type="submission" date="2023-06" db="EMBL/GenBank/DDBJ databases">
        <authorList>
            <person name="Kurt Z."/>
        </authorList>
    </citation>
    <scope>NUCLEOTIDE SEQUENCE</scope>
</reference>
<dbReference type="Proteomes" id="UP001642409">
    <property type="component" value="Unassembled WGS sequence"/>
</dbReference>
<dbReference type="EMBL" id="CATOUU010000094">
    <property type="protein sequence ID" value="CAI9916227.1"/>
    <property type="molecule type" value="Genomic_DNA"/>
</dbReference>
<gene>
    <name evidence="2" type="ORF">HINF_LOCUS3872</name>
    <name evidence="3" type="ORF">HINF_LOCUS50541</name>
</gene>
<keyword evidence="1" id="KW-0812">Transmembrane</keyword>
<reference evidence="3 4" key="2">
    <citation type="submission" date="2024-07" db="EMBL/GenBank/DDBJ databases">
        <authorList>
            <person name="Akdeniz Z."/>
        </authorList>
    </citation>
    <scope>NUCLEOTIDE SEQUENCE [LARGE SCALE GENOMIC DNA]</scope>
</reference>
<feature type="transmembrane region" description="Helical" evidence="1">
    <location>
        <begin position="51"/>
        <end position="70"/>
    </location>
</feature>
<keyword evidence="1" id="KW-1133">Transmembrane helix</keyword>
<feature type="transmembrane region" description="Helical" evidence="1">
    <location>
        <begin position="90"/>
        <end position="108"/>
    </location>
</feature>
<dbReference type="AlphaFoldDB" id="A0AA86THD2"/>
<name>A0AA86THD2_9EUKA</name>
<evidence type="ECO:0000256" key="1">
    <source>
        <dbReference type="SAM" id="Phobius"/>
    </source>
</evidence>
<comment type="caution">
    <text evidence="2">The sequence shown here is derived from an EMBL/GenBank/DDBJ whole genome shotgun (WGS) entry which is preliminary data.</text>
</comment>
<dbReference type="EMBL" id="CAXDID020000242">
    <property type="protein sequence ID" value="CAL6062976.1"/>
    <property type="molecule type" value="Genomic_DNA"/>
</dbReference>
<keyword evidence="1" id="KW-0472">Membrane</keyword>
<proteinExistence type="predicted"/>
<evidence type="ECO:0000313" key="3">
    <source>
        <dbReference type="EMBL" id="CAL6062976.1"/>
    </source>
</evidence>
<keyword evidence="4" id="KW-1185">Reference proteome</keyword>
<evidence type="ECO:0000313" key="4">
    <source>
        <dbReference type="Proteomes" id="UP001642409"/>
    </source>
</evidence>